<evidence type="ECO:0000313" key="1">
    <source>
        <dbReference type="EMBL" id="CAL4226021.1"/>
    </source>
</evidence>
<reference evidence="1 2" key="1">
    <citation type="submission" date="2024-05" db="EMBL/GenBank/DDBJ databases">
        <authorList>
            <person name="Wallberg A."/>
        </authorList>
    </citation>
    <scope>NUCLEOTIDE SEQUENCE [LARGE SCALE GENOMIC DNA]</scope>
</reference>
<dbReference type="Proteomes" id="UP001497623">
    <property type="component" value="Unassembled WGS sequence"/>
</dbReference>
<name>A0AAV2SPV4_MEGNR</name>
<dbReference type="EMBL" id="CAXKWB010102446">
    <property type="protein sequence ID" value="CAL4226021.1"/>
    <property type="molecule type" value="Genomic_DNA"/>
</dbReference>
<proteinExistence type="predicted"/>
<sequence length="105" mass="11725">QIQPPSGLSLIRLSLYDADDSHCQDIAILVQQCFGPRTQGKLWLHDSNITGAGAITLLRCLGEERVKCSSINIWSSHALSHEQEEEMKKLAEDCVKQKIGWFCGE</sequence>
<dbReference type="AlphaFoldDB" id="A0AAV2SPV4"/>
<gene>
    <name evidence="1" type="ORF">MNOR_LOCUS39427</name>
</gene>
<comment type="caution">
    <text evidence="1">The sequence shown here is derived from an EMBL/GenBank/DDBJ whole genome shotgun (WGS) entry which is preliminary data.</text>
</comment>
<feature type="non-terminal residue" evidence="1">
    <location>
        <position position="1"/>
    </location>
</feature>
<evidence type="ECO:0000313" key="2">
    <source>
        <dbReference type="Proteomes" id="UP001497623"/>
    </source>
</evidence>
<protein>
    <submittedName>
        <fullName evidence="1">Uncharacterized protein</fullName>
    </submittedName>
</protein>
<accession>A0AAV2SPV4</accession>
<keyword evidence="2" id="KW-1185">Reference proteome</keyword>
<organism evidence="1 2">
    <name type="scientific">Meganyctiphanes norvegica</name>
    <name type="common">Northern krill</name>
    <name type="synonym">Thysanopoda norvegica</name>
    <dbReference type="NCBI Taxonomy" id="48144"/>
    <lineage>
        <taxon>Eukaryota</taxon>
        <taxon>Metazoa</taxon>
        <taxon>Ecdysozoa</taxon>
        <taxon>Arthropoda</taxon>
        <taxon>Crustacea</taxon>
        <taxon>Multicrustacea</taxon>
        <taxon>Malacostraca</taxon>
        <taxon>Eumalacostraca</taxon>
        <taxon>Eucarida</taxon>
        <taxon>Euphausiacea</taxon>
        <taxon>Euphausiidae</taxon>
        <taxon>Meganyctiphanes</taxon>
    </lineage>
</organism>